<protein>
    <submittedName>
        <fullName evidence="3">Haem-binding domain-containing protein</fullName>
    </submittedName>
</protein>
<dbReference type="Proteomes" id="UP000236736">
    <property type="component" value="Unassembled WGS sequence"/>
</dbReference>
<keyword evidence="4" id="KW-1185">Reference proteome</keyword>
<dbReference type="InterPro" id="IPR025992">
    <property type="entry name" value="Haem-bd"/>
</dbReference>
<dbReference type="STRING" id="1120964.GCA_001313265_02981"/>
<dbReference type="SMART" id="SM01235">
    <property type="entry name" value="Haem_bd"/>
    <property type="match status" value="1"/>
</dbReference>
<evidence type="ECO:0000313" key="4">
    <source>
        <dbReference type="Proteomes" id="UP000236736"/>
    </source>
</evidence>
<organism evidence="3 4">
    <name type="scientific">Algoriphagus boritolerans DSM 17298 = JCM 18970</name>
    <dbReference type="NCBI Taxonomy" id="1120964"/>
    <lineage>
        <taxon>Bacteria</taxon>
        <taxon>Pseudomonadati</taxon>
        <taxon>Bacteroidota</taxon>
        <taxon>Cytophagia</taxon>
        <taxon>Cytophagales</taxon>
        <taxon>Cyclobacteriaceae</taxon>
        <taxon>Algoriphagus</taxon>
    </lineage>
</organism>
<dbReference type="EMBL" id="FNVR01000004">
    <property type="protein sequence ID" value="SEF72362.1"/>
    <property type="molecule type" value="Genomic_DNA"/>
</dbReference>
<evidence type="ECO:0000256" key="1">
    <source>
        <dbReference type="SAM" id="Phobius"/>
    </source>
</evidence>
<keyword evidence="1" id="KW-1133">Transmembrane helix</keyword>
<dbReference type="OrthoDB" id="196738at2"/>
<reference evidence="4" key="1">
    <citation type="submission" date="2016-10" db="EMBL/GenBank/DDBJ databases">
        <authorList>
            <person name="Varghese N."/>
            <person name="Submissions S."/>
        </authorList>
    </citation>
    <scope>NUCLEOTIDE SEQUENCE [LARGE SCALE GENOMIC DNA]</scope>
    <source>
        <strain evidence="4">DSM 17298</strain>
    </source>
</reference>
<dbReference type="Pfam" id="PF14376">
    <property type="entry name" value="Haem_bd"/>
    <property type="match status" value="1"/>
</dbReference>
<proteinExistence type="predicted"/>
<gene>
    <name evidence="3" type="ORF">SAMN03080598_01164</name>
</gene>
<dbReference type="RefSeq" id="WP_103923830.1">
    <property type="nucleotide sequence ID" value="NZ_BBFN01000012.1"/>
</dbReference>
<sequence length="157" mass="18790">MLRLRYFKIFFLIGFGVLVLIQFYQPARNMDEGQVTPLHITEVLDIPVNVRQILQTSCYDCHSNNTNYPWYSYIQPGRILMEYHIKEGKENLNFSEFGSYSKRKQENKLDRISKQIKANDMPLRSYTFIHRDSKLSELDKIEIVNWVDKEMKKKVME</sequence>
<evidence type="ECO:0000259" key="2">
    <source>
        <dbReference type="SMART" id="SM01235"/>
    </source>
</evidence>
<accession>A0A1H5UB79</accession>
<evidence type="ECO:0000313" key="3">
    <source>
        <dbReference type="EMBL" id="SEF72362.1"/>
    </source>
</evidence>
<dbReference type="AlphaFoldDB" id="A0A1H5UB79"/>
<keyword evidence="1" id="KW-0812">Transmembrane</keyword>
<feature type="domain" description="Haem-binding" evidence="2">
    <location>
        <begin position="15"/>
        <end position="151"/>
    </location>
</feature>
<feature type="transmembrane region" description="Helical" evidence="1">
    <location>
        <begin position="6"/>
        <end position="24"/>
    </location>
</feature>
<name>A0A1H5UB79_9BACT</name>
<keyword evidence="1" id="KW-0472">Membrane</keyword>